<feature type="transmembrane region" description="Helical" evidence="1">
    <location>
        <begin position="85"/>
        <end position="106"/>
    </location>
</feature>
<dbReference type="Proteomes" id="UP000031760">
    <property type="component" value="Chromosome"/>
</dbReference>
<gene>
    <name evidence="2" type="ORF">NMS_0924</name>
</gene>
<keyword evidence="1" id="KW-0472">Membrane</keyword>
<reference evidence="2 3" key="1">
    <citation type="journal article" date="2014" name="Proc. Natl. Acad. Sci. U.S.A.">
        <title>Functional characterization of flavobacteria rhodopsins reveals a unique class of light-driven chloride pump in bacteria.</title>
        <authorList>
            <person name="Yoshizawa S."/>
            <person name="Kumagai Y."/>
            <person name="Kim H."/>
            <person name="Ogura Y."/>
            <person name="Hayashi T."/>
            <person name="Iwasaki W."/>
            <person name="DeLong E.F."/>
            <person name="Kogure K."/>
        </authorList>
    </citation>
    <scope>NUCLEOTIDE SEQUENCE [LARGE SCALE GENOMIC DNA]</scope>
    <source>
        <strain evidence="2 3">S1-08</strain>
    </source>
</reference>
<accession>W8VUV7</accession>
<feature type="transmembrane region" description="Helical" evidence="1">
    <location>
        <begin position="12"/>
        <end position="31"/>
    </location>
</feature>
<feature type="transmembrane region" description="Helical" evidence="1">
    <location>
        <begin position="58"/>
        <end position="78"/>
    </location>
</feature>
<keyword evidence="3" id="KW-1185">Reference proteome</keyword>
<feature type="transmembrane region" description="Helical" evidence="1">
    <location>
        <begin position="118"/>
        <end position="137"/>
    </location>
</feature>
<organism evidence="2 3">
    <name type="scientific">Nonlabens marinus S1-08</name>
    <dbReference type="NCBI Taxonomy" id="1454201"/>
    <lineage>
        <taxon>Bacteria</taxon>
        <taxon>Pseudomonadati</taxon>
        <taxon>Bacteroidota</taxon>
        <taxon>Flavobacteriia</taxon>
        <taxon>Flavobacteriales</taxon>
        <taxon>Flavobacteriaceae</taxon>
        <taxon>Nonlabens</taxon>
    </lineage>
</organism>
<sequence>MRSTKIKPPVWFWIVAVILLLWNLIGLIAFGTEVAMPEALTAGFNEQQMEMYNNRPSWYMFNFAIAVISGTLSCILLLARKKFAVTLAVVSLISILISSAQTVYSGALELVGTVDQTLFYLVMLLDVVLVLFAIHASRKRWIS</sequence>
<dbReference type="HOGENOM" id="CLU_127076_0_0_10"/>
<keyword evidence="1" id="KW-1133">Transmembrane helix</keyword>
<keyword evidence="1" id="KW-0812">Transmembrane</keyword>
<evidence type="ECO:0000313" key="3">
    <source>
        <dbReference type="Proteomes" id="UP000031760"/>
    </source>
</evidence>
<name>W8VUV7_9FLAO</name>
<dbReference type="OrthoDB" id="1143964at2"/>
<protein>
    <submittedName>
        <fullName evidence="2">Uncharacterized protein</fullName>
    </submittedName>
</protein>
<dbReference type="EMBL" id="AP014548">
    <property type="protein sequence ID" value="BAO54933.1"/>
    <property type="molecule type" value="Genomic_DNA"/>
</dbReference>
<dbReference type="KEGG" id="nmf:NMS_0924"/>
<dbReference type="RefSeq" id="WP_041495623.1">
    <property type="nucleotide sequence ID" value="NZ_AP014548.1"/>
</dbReference>
<evidence type="ECO:0000256" key="1">
    <source>
        <dbReference type="SAM" id="Phobius"/>
    </source>
</evidence>
<dbReference type="AlphaFoldDB" id="W8VUV7"/>
<dbReference type="STRING" id="1454201.NMS_0924"/>
<proteinExistence type="predicted"/>
<evidence type="ECO:0000313" key="2">
    <source>
        <dbReference type="EMBL" id="BAO54933.1"/>
    </source>
</evidence>